<dbReference type="GO" id="GO:0000976">
    <property type="term" value="F:transcription cis-regulatory region binding"/>
    <property type="evidence" value="ECO:0000318"/>
    <property type="project" value="GO_Central"/>
</dbReference>
<accession>A0A061EUE1</accession>
<dbReference type="SMR" id="A0A061EUE1"/>
<evidence type="ECO:0000256" key="4">
    <source>
        <dbReference type="ARBA" id="ARBA00023163"/>
    </source>
</evidence>
<dbReference type="AlphaFoldDB" id="A0A061EUE1"/>
<dbReference type="Gramene" id="Tc04v2_t020120.1">
    <property type="protein sequence ID" value="Tc04v2_p020120.1"/>
    <property type="gene ID" value="Tc04v2_g020120"/>
</dbReference>
<evidence type="ECO:0000256" key="1">
    <source>
        <dbReference type="ARBA" id="ARBA00004123"/>
    </source>
</evidence>
<dbReference type="STRING" id="3641.A0A061EUE1"/>
<evidence type="ECO:0000256" key="2">
    <source>
        <dbReference type="ARBA" id="ARBA00023015"/>
    </source>
</evidence>
<keyword evidence="9" id="KW-1185">Reference proteome</keyword>
<keyword evidence="3 8" id="KW-0238">DNA-binding</keyword>
<keyword evidence="6" id="KW-0175">Coiled coil</keyword>
<dbReference type="InParanoid" id="A0A061EUE1"/>
<dbReference type="Proteomes" id="UP000026915">
    <property type="component" value="Chromosome 4"/>
</dbReference>
<dbReference type="GO" id="GO:0005634">
    <property type="term" value="C:nucleus"/>
    <property type="evidence" value="ECO:0000318"/>
    <property type="project" value="GO_Central"/>
</dbReference>
<dbReference type="InterPro" id="IPR045239">
    <property type="entry name" value="bHLH95_bHLH"/>
</dbReference>
<protein>
    <submittedName>
        <fullName evidence="8">Basic helix-loop-helix DNA-binding superfamily protein, putative</fullName>
    </submittedName>
</protein>
<dbReference type="FunCoup" id="A0A061EUE1">
    <property type="interactions" value="95"/>
</dbReference>
<keyword evidence="5" id="KW-0539">Nucleus</keyword>
<dbReference type="GO" id="GO:0046983">
    <property type="term" value="F:protein dimerization activity"/>
    <property type="evidence" value="ECO:0007669"/>
    <property type="project" value="InterPro"/>
</dbReference>
<organism evidence="8 9">
    <name type="scientific">Theobroma cacao</name>
    <name type="common">Cacao</name>
    <name type="synonym">Cocoa</name>
    <dbReference type="NCBI Taxonomy" id="3641"/>
    <lineage>
        <taxon>Eukaryota</taxon>
        <taxon>Viridiplantae</taxon>
        <taxon>Streptophyta</taxon>
        <taxon>Embryophyta</taxon>
        <taxon>Tracheophyta</taxon>
        <taxon>Spermatophyta</taxon>
        <taxon>Magnoliopsida</taxon>
        <taxon>eudicotyledons</taxon>
        <taxon>Gunneridae</taxon>
        <taxon>Pentapetalae</taxon>
        <taxon>rosids</taxon>
        <taxon>malvids</taxon>
        <taxon>Malvales</taxon>
        <taxon>Malvaceae</taxon>
        <taxon>Byttnerioideae</taxon>
        <taxon>Theobroma</taxon>
    </lineage>
</organism>
<dbReference type="OMA" id="MNIETQV"/>
<comment type="subcellular location">
    <subcellularLocation>
        <location evidence="1">Nucleus</location>
    </subcellularLocation>
</comment>
<dbReference type="PANTHER" id="PTHR46665:SF6">
    <property type="entry name" value="TRANSCRIPTION FACTOR BHLH92"/>
    <property type="match status" value="1"/>
</dbReference>
<reference evidence="8 9" key="1">
    <citation type="journal article" date="2013" name="Genome Biol.">
        <title>The genome sequence of the most widely cultivated cacao type and its use to identify candidate genes regulating pod color.</title>
        <authorList>
            <person name="Motamayor J.C."/>
            <person name="Mockaitis K."/>
            <person name="Schmutz J."/>
            <person name="Haiminen N."/>
            <person name="Iii D.L."/>
            <person name="Cornejo O."/>
            <person name="Findley S.D."/>
            <person name="Zheng P."/>
            <person name="Utro F."/>
            <person name="Royaert S."/>
            <person name="Saski C."/>
            <person name="Jenkins J."/>
            <person name="Podicheti R."/>
            <person name="Zhao M."/>
            <person name="Scheffler B.E."/>
            <person name="Stack J.C."/>
            <person name="Feltus F.A."/>
            <person name="Mustiga G.M."/>
            <person name="Amores F."/>
            <person name="Phillips W."/>
            <person name="Marelli J.P."/>
            <person name="May G.D."/>
            <person name="Shapiro H."/>
            <person name="Ma J."/>
            <person name="Bustamante C.D."/>
            <person name="Schnell R.J."/>
            <person name="Main D."/>
            <person name="Gilbert D."/>
            <person name="Parida L."/>
            <person name="Kuhn D.N."/>
        </authorList>
    </citation>
    <scope>NUCLEOTIDE SEQUENCE [LARGE SCALE GENOMIC DNA]</scope>
    <source>
        <strain evidence="9">cv. Matina 1-6</strain>
    </source>
</reference>
<dbReference type="InterPro" id="IPR036638">
    <property type="entry name" value="HLH_DNA-bd_sf"/>
</dbReference>
<dbReference type="EMBL" id="CM001882">
    <property type="protein sequence ID" value="EOY05904.1"/>
    <property type="molecule type" value="Genomic_DNA"/>
</dbReference>
<dbReference type="InterPro" id="IPR044658">
    <property type="entry name" value="bHLH92/bHLH041-like"/>
</dbReference>
<keyword evidence="4" id="KW-0804">Transcription</keyword>
<feature type="coiled-coil region" evidence="6">
    <location>
        <begin position="119"/>
        <end position="153"/>
    </location>
</feature>
<name>A0A061EUE1_THECC</name>
<sequence>MDQLIKELLQGEIFWYEATPAPPVRQSAFVPYPNTPRIGLGLERAGCSNGVNSGNMNKRMIEFLMKSWPTTRETRDTEQDRCFRHMMNERMRREKQKRSYCSLHSMLPPGTKNDKNSIVQTAANRVRELEWLKKDLEKKNHELESNLAAMTDVKINEGTQITVRLDNPTSGIDSMLGVLKCLKKLDSKPRMIQSEFTNQEFVAVMDIETEIRAAEIEKAVNRTLQEAERKLQQRWTRC</sequence>
<evidence type="ECO:0000259" key="7">
    <source>
        <dbReference type="PROSITE" id="PS50888"/>
    </source>
</evidence>
<dbReference type="KEGG" id="tcc:18603128"/>
<dbReference type="Gene3D" id="4.10.280.10">
    <property type="entry name" value="Helix-loop-helix DNA-binding domain"/>
    <property type="match status" value="1"/>
</dbReference>
<dbReference type="HOGENOM" id="CLU_080571_0_0_1"/>
<keyword evidence="2" id="KW-0805">Transcription regulation</keyword>
<dbReference type="eggNOG" id="ENOG502S1P8">
    <property type="taxonomic scope" value="Eukaryota"/>
</dbReference>
<evidence type="ECO:0000256" key="6">
    <source>
        <dbReference type="SAM" id="Coils"/>
    </source>
</evidence>
<evidence type="ECO:0000313" key="9">
    <source>
        <dbReference type="Proteomes" id="UP000026915"/>
    </source>
</evidence>
<evidence type="ECO:0000256" key="3">
    <source>
        <dbReference type="ARBA" id="ARBA00023125"/>
    </source>
</evidence>
<evidence type="ECO:0000313" key="8">
    <source>
        <dbReference type="EMBL" id="EOY05904.1"/>
    </source>
</evidence>
<dbReference type="SUPFAM" id="SSF47459">
    <property type="entry name" value="HLH, helix-loop-helix DNA-binding domain"/>
    <property type="match status" value="1"/>
</dbReference>
<dbReference type="CDD" id="cd11393">
    <property type="entry name" value="bHLH_AtbHLH_like"/>
    <property type="match status" value="1"/>
</dbReference>
<feature type="domain" description="BHLH" evidence="7">
    <location>
        <begin position="80"/>
        <end position="129"/>
    </location>
</feature>
<gene>
    <name evidence="8" type="ORF">TCM_020787</name>
</gene>
<dbReference type="InterPro" id="IPR011598">
    <property type="entry name" value="bHLH_dom"/>
</dbReference>
<dbReference type="PROSITE" id="PS50888">
    <property type="entry name" value="BHLH"/>
    <property type="match status" value="1"/>
</dbReference>
<dbReference type="Gramene" id="EOY05904">
    <property type="protein sequence ID" value="EOY05904"/>
    <property type="gene ID" value="TCM_020787"/>
</dbReference>
<dbReference type="PANTHER" id="PTHR46665">
    <property type="entry name" value="TRANSCRIPTION FACTOR BHLH041-RELATED-RELATED"/>
    <property type="match status" value="1"/>
</dbReference>
<proteinExistence type="predicted"/>
<dbReference type="OrthoDB" id="1885111at2759"/>
<dbReference type="Pfam" id="PF00010">
    <property type="entry name" value="HLH"/>
    <property type="match status" value="1"/>
</dbReference>
<evidence type="ECO:0000256" key="5">
    <source>
        <dbReference type="ARBA" id="ARBA00023242"/>
    </source>
</evidence>